<protein>
    <recommendedName>
        <fullName evidence="3">Tyrosine specific protein phosphatases domain-containing protein</fullName>
    </recommendedName>
</protein>
<dbReference type="RefSeq" id="WP_017454926.1">
    <property type="nucleotide sequence ID" value="NZ_CP008956.1"/>
</dbReference>
<dbReference type="Gene3D" id="3.90.190.10">
    <property type="entry name" value="Protein tyrosine phosphatase superfamily"/>
    <property type="match status" value="1"/>
</dbReference>
<accession>A0A6M3ZYL5</accession>
<dbReference type="EMBL" id="CP008956">
    <property type="protein sequence ID" value="QJQ03411.1"/>
    <property type="molecule type" value="Genomic_DNA"/>
</dbReference>
<evidence type="ECO:0000313" key="1">
    <source>
        <dbReference type="EMBL" id="QJQ03411.1"/>
    </source>
</evidence>
<dbReference type="SUPFAM" id="SSF52799">
    <property type="entry name" value="(Phosphotyrosine protein) phosphatases II"/>
    <property type="match status" value="1"/>
</dbReference>
<evidence type="ECO:0000313" key="2">
    <source>
        <dbReference type="Proteomes" id="UP000501648"/>
    </source>
</evidence>
<proteinExistence type="predicted"/>
<dbReference type="Proteomes" id="UP000501648">
    <property type="component" value="Chromosome"/>
</dbReference>
<gene>
    <name evidence="1" type="ORF">C798_25200</name>
</gene>
<sequence>MPAQLHQVLDAIFRFAAAGSQRQVIAVPRAVAQQLPLVENLAVVSITAPEKEQAALAPFEHVLRLSFADIDFLSNDMSQRSKAKLKDAFTAEQAREVITFINKLPATIATIVVHCEGGYSRSCAIAKALHHIYGYEVRREDLKEMNPSVLAVMLKVAMEKQKAP</sequence>
<dbReference type="InterPro" id="IPR029021">
    <property type="entry name" value="Prot-tyrosine_phosphatase-like"/>
</dbReference>
<reference evidence="1 2" key="1">
    <citation type="journal article" date="2012" name="J. Bacteriol.">
        <title>Genome sequence of the pathogenic Herbaspirillum seropedicae strain Os34, isolated from rice roots.</title>
        <authorList>
            <person name="Ye W."/>
            <person name="Ye S."/>
            <person name="Liu J."/>
            <person name="Chang S."/>
            <person name="Chen M."/>
            <person name="Zhu B."/>
            <person name="Guo L."/>
            <person name="An Q."/>
        </authorList>
    </citation>
    <scope>NUCLEOTIDE SEQUENCE [LARGE SCALE GENOMIC DNA]</scope>
    <source>
        <strain evidence="1 2">Os34</strain>
    </source>
</reference>
<evidence type="ECO:0008006" key="3">
    <source>
        <dbReference type="Google" id="ProtNLM"/>
    </source>
</evidence>
<organism evidence="1 2">
    <name type="scientific">Herbaspirillum rubrisubalbicans Os34</name>
    <dbReference type="NCBI Taxonomy" id="1235827"/>
    <lineage>
        <taxon>Bacteria</taxon>
        <taxon>Pseudomonadati</taxon>
        <taxon>Pseudomonadota</taxon>
        <taxon>Betaproteobacteria</taxon>
        <taxon>Burkholderiales</taxon>
        <taxon>Oxalobacteraceae</taxon>
        <taxon>Herbaspirillum</taxon>
    </lineage>
</organism>
<dbReference type="AlphaFoldDB" id="A0A6M3ZYL5"/>
<name>A0A6M3ZYL5_9BURK</name>